<organism evidence="9 10">
    <name type="scientific">Ceratobasidium theobromae</name>
    <dbReference type="NCBI Taxonomy" id="1582974"/>
    <lineage>
        <taxon>Eukaryota</taxon>
        <taxon>Fungi</taxon>
        <taxon>Dikarya</taxon>
        <taxon>Basidiomycota</taxon>
        <taxon>Agaricomycotina</taxon>
        <taxon>Agaricomycetes</taxon>
        <taxon>Cantharellales</taxon>
        <taxon>Ceratobasidiaceae</taxon>
        <taxon>Ceratobasidium</taxon>
    </lineage>
</organism>
<feature type="region of interest" description="Disordered" evidence="6">
    <location>
        <begin position="1"/>
        <end position="54"/>
    </location>
</feature>
<feature type="transmembrane region" description="Helical" evidence="7">
    <location>
        <begin position="765"/>
        <end position="784"/>
    </location>
</feature>
<feature type="region of interest" description="Disordered" evidence="6">
    <location>
        <begin position="612"/>
        <end position="640"/>
    </location>
</feature>
<dbReference type="PANTHER" id="PTHR23502">
    <property type="entry name" value="MAJOR FACILITATOR SUPERFAMILY"/>
    <property type="match status" value="1"/>
</dbReference>
<feature type="transmembrane region" description="Helical" evidence="7">
    <location>
        <begin position="193"/>
        <end position="212"/>
    </location>
</feature>
<dbReference type="InterPro" id="IPR036259">
    <property type="entry name" value="MFS_trans_sf"/>
</dbReference>
<evidence type="ECO:0000256" key="5">
    <source>
        <dbReference type="ARBA" id="ARBA00023136"/>
    </source>
</evidence>
<dbReference type="Pfam" id="PF07690">
    <property type="entry name" value="MFS_1"/>
    <property type="match status" value="2"/>
</dbReference>
<dbReference type="GO" id="GO:0022857">
    <property type="term" value="F:transmembrane transporter activity"/>
    <property type="evidence" value="ECO:0007669"/>
    <property type="project" value="InterPro"/>
</dbReference>
<dbReference type="AlphaFoldDB" id="A0A5N5QSA7"/>
<feature type="transmembrane region" description="Helical" evidence="7">
    <location>
        <begin position="224"/>
        <end position="243"/>
    </location>
</feature>
<feature type="transmembrane region" description="Helical" evidence="7">
    <location>
        <begin position="521"/>
        <end position="542"/>
    </location>
</feature>
<comment type="subcellular location">
    <subcellularLocation>
        <location evidence="1">Membrane</location>
        <topology evidence="1">Multi-pass membrane protein</topology>
    </subcellularLocation>
</comment>
<feature type="transmembrane region" description="Helical" evidence="7">
    <location>
        <begin position="133"/>
        <end position="151"/>
    </location>
</feature>
<feature type="transmembrane region" description="Helical" evidence="7">
    <location>
        <begin position="974"/>
        <end position="992"/>
    </location>
</feature>
<feature type="transmembrane region" description="Helical" evidence="7">
    <location>
        <begin position="344"/>
        <end position="365"/>
    </location>
</feature>
<evidence type="ECO:0000313" key="10">
    <source>
        <dbReference type="Proteomes" id="UP000383932"/>
    </source>
</evidence>
<keyword evidence="3 7" id="KW-0812">Transmembrane</keyword>
<dbReference type="OrthoDB" id="440553at2759"/>
<protein>
    <submittedName>
        <fullName evidence="9">MFS general substrate transporter</fullName>
    </submittedName>
</protein>
<dbReference type="CDD" id="cd17323">
    <property type="entry name" value="MFS_Tpo1_MDR_like"/>
    <property type="match status" value="1"/>
</dbReference>
<keyword evidence="2" id="KW-0813">Transport</keyword>
<feature type="transmembrane region" description="Helical" evidence="7">
    <location>
        <begin position="306"/>
        <end position="324"/>
    </location>
</feature>
<reference evidence="9 10" key="1">
    <citation type="journal article" date="2019" name="Fungal Biol. Biotechnol.">
        <title>Draft genome sequence of fastidious pathogen Ceratobasidium theobromae, which causes vascular-streak dieback in Theobroma cacao.</title>
        <authorList>
            <person name="Ali S.S."/>
            <person name="Asman A."/>
            <person name="Shao J."/>
            <person name="Firmansyah A.P."/>
            <person name="Susilo A.W."/>
            <person name="Rosmana A."/>
            <person name="McMahon P."/>
            <person name="Junaid M."/>
            <person name="Guest D."/>
            <person name="Kheng T.Y."/>
            <person name="Meinhardt L.W."/>
            <person name="Bailey B.A."/>
        </authorList>
    </citation>
    <scope>NUCLEOTIDE SEQUENCE [LARGE SCALE GENOMIC DNA]</scope>
    <source>
        <strain evidence="9 10">CT2</strain>
    </source>
</reference>
<gene>
    <name evidence="9" type="ORF">CTheo_2011</name>
</gene>
<keyword evidence="10" id="KW-1185">Reference proteome</keyword>
<accession>A0A5N5QSA7</accession>
<dbReference type="FunFam" id="1.20.1720.10:FF:000009">
    <property type="entry name" value="MFS multidrug transporter"/>
    <property type="match status" value="1"/>
</dbReference>
<dbReference type="InterPro" id="IPR020846">
    <property type="entry name" value="MFS_dom"/>
</dbReference>
<evidence type="ECO:0000313" key="9">
    <source>
        <dbReference type="EMBL" id="KAB5594528.1"/>
    </source>
</evidence>
<keyword evidence="5 7" id="KW-0472">Membrane</keyword>
<dbReference type="PANTHER" id="PTHR23502:SF51">
    <property type="entry name" value="QUINIDINE RESISTANCE PROTEIN 1-RELATED"/>
    <property type="match status" value="1"/>
</dbReference>
<feature type="compositionally biased region" description="Polar residues" evidence="6">
    <location>
        <begin position="612"/>
        <end position="633"/>
    </location>
</feature>
<dbReference type="InterPro" id="IPR011701">
    <property type="entry name" value="MFS"/>
</dbReference>
<dbReference type="Gene3D" id="1.20.1720.10">
    <property type="entry name" value="Multidrug resistance protein D"/>
    <property type="match status" value="1"/>
</dbReference>
<feature type="transmembrane region" description="Helical" evidence="7">
    <location>
        <begin position="998"/>
        <end position="1024"/>
    </location>
</feature>
<feature type="transmembrane region" description="Helical" evidence="7">
    <location>
        <begin position="735"/>
        <end position="753"/>
    </location>
</feature>
<feature type="transmembrane region" description="Helical" evidence="7">
    <location>
        <begin position="102"/>
        <end position="121"/>
    </location>
</feature>
<feature type="compositionally biased region" description="Low complexity" evidence="6">
    <location>
        <begin position="26"/>
        <end position="37"/>
    </location>
</feature>
<name>A0A5N5QSA7_9AGAM</name>
<keyword evidence="4 7" id="KW-1133">Transmembrane helix</keyword>
<evidence type="ECO:0000256" key="4">
    <source>
        <dbReference type="ARBA" id="ARBA00022989"/>
    </source>
</evidence>
<proteinExistence type="predicted"/>
<evidence type="ECO:0000259" key="8">
    <source>
        <dbReference type="PROSITE" id="PS50850"/>
    </source>
</evidence>
<evidence type="ECO:0000256" key="6">
    <source>
        <dbReference type="SAM" id="MobiDB-lite"/>
    </source>
</evidence>
<feature type="transmembrane region" description="Helical" evidence="7">
    <location>
        <begin position="456"/>
        <end position="482"/>
    </location>
</feature>
<evidence type="ECO:0000256" key="3">
    <source>
        <dbReference type="ARBA" id="ARBA00022692"/>
    </source>
</evidence>
<evidence type="ECO:0000256" key="1">
    <source>
        <dbReference type="ARBA" id="ARBA00004141"/>
    </source>
</evidence>
<comment type="caution">
    <text evidence="9">The sequence shown here is derived from an EMBL/GenBank/DDBJ whole genome shotgun (WGS) entry which is preliminary data.</text>
</comment>
<feature type="transmembrane region" description="Helical" evidence="7">
    <location>
        <begin position="880"/>
        <end position="905"/>
    </location>
</feature>
<feature type="compositionally biased region" description="Basic and acidic residues" evidence="6">
    <location>
        <begin position="45"/>
        <end position="54"/>
    </location>
</feature>
<evidence type="ECO:0000256" key="2">
    <source>
        <dbReference type="ARBA" id="ARBA00022448"/>
    </source>
</evidence>
<dbReference type="EMBL" id="SSOP01000019">
    <property type="protein sequence ID" value="KAB5594528.1"/>
    <property type="molecule type" value="Genomic_DNA"/>
</dbReference>
<feature type="transmembrane region" description="Helical" evidence="7">
    <location>
        <begin position="157"/>
        <end position="181"/>
    </location>
</feature>
<evidence type="ECO:0000256" key="7">
    <source>
        <dbReference type="SAM" id="Phobius"/>
    </source>
</evidence>
<dbReference type="PROSITE" id="PS50850">
    <property type="entry name" value="MFS"/>
    <property type="match status" value="1"/>
</dbReference>
<feature type="compositionally biased region" description="Polar residues" evidence="6">
    <location>
        <begin position="1"/>
        <end position="25"/>
    </location>
</feature>
<dbReference type="GO" id="GO:0005886">
    <property type="term" value="C:plasma membrane"/>
    <property type="evidence" value="ECO:0007669"/>
    <property type="project" value="TreeGrafter"/>
</dbReference>
<feature type="domain" description="Major facilitator superfamily (MFS) profile" evidence="8">
    <location>
        <begin position="67"/>
        <end position="546"/>
    </location>
</feature>
<dbReference type="Gene3D" id="1.20.1250.20">
    <property type="entry name" value="MFS general substrate transporter like domains"/>
    <property type="match status" value="2"/>
</dbReference>
<feature type="transmembrane region" description="Helical" evidence="7">
    <location>
        <begin position="65"/>
        <end position="90"/>
    </location>
</feature>
<dbReference type="SUPFAM" id="SSF103473">
    <property type="entry name" value="MFS general substrate transporter"/>
    <property type="match status" value="2"/>
</dbReference>
<sequence>MNATTPPTPSDNSHSGETLQQKECTPNSPSNPSSPSNDYGLGPRDANEHTEPEKPFSIYTTREKWYMVIMAAFAGLFSPLTGTMYFPAIPTMANAFGKSVELINLTVTMYMVFQGISPMFWGTLADRFGRRPAYLMCLSVIILSSIGLALIPTNAYWLLMVLRCLQAAGSASTIALGAGVISDIATPEERGGFLGLYNIGPMVGPCVGPIIGGLLSGNLGWRSMFWFLSIATGVMLVFMALTYPETLRAIVGDGSQRPQKWNRTPLPILGRKVPKKDPNNLQQAEKNTRRGASLLGIFRVFTQPDIVLVLLYTGIIYSMFYSVFTSTSPLLLSVYPYLTQSTVGLCFIAFGVGGAMGSVLMGRVLDYDWRQMGAKYVPEAPNPDHVEGTALHQAENGTHTGSHGRSAVEMRAQPAKPDKQDLPIEHTRLKRIPILFVIEIGACIGYGWSIQRQTHLAVPLILQFIVGFVSMAILTVTQTILVDMYPMRGSSISATYNLVRCLLGAITTSVQDFLFNAINPGWTFVLFSGICMLTVPMFIIEWRYGEKWRKRRANAAKKRPLADSIDRVSTVASAEAAHLPTFLLLYKWATQYTGVGLVRLFMTAVTLSIPSDNSRSGGTLQQGECTPSNTGLPSNDRGLRPHNMAVNEYTRPEEPEEPFSIYTKQGKWLMVGMASFAGLFRPNVLGGPSRPVWAATCVPDVFARTHPAAGSASTIALGAGVISDIAAPAERGGFLGLYTLGAVIGPCIGPIIGGLLSGNLGWRSMFWFLSIVTGIMLVFMALTFPETLRAIVGDGSKPPQKWNRTPLPILGRKAPERKKDTTNPQQVGKKTRQGANPLDIFRILTQSDILLVLISTGIVYSMFYSVITSTSPLFLSVYPYLTQSTVGLCFIAFGAGGGIGSALMGKLLDYDWRQMEAKYMSEITMPERTGGALCQAENGAHTFSQGHNATENKPQFVKLNKQDLPIEHTRLKRVPILFAIEIGACIGYGWSIQEGAHLTVALIIQFVVGFVSMSIMTITQTILVDMYPMRGSSITASVGTRLICGLNVKLAG</sequence>
<dbReference type="Proteomes" id="UP000383932">
    <property type="component" value="Unassembled WGS sequence"/>
</dbReference>
<feature type="transmembrane region" description="Helical" evidence="7">
    <location>
        <begin position="849"/>
        <end position="868"/>
    </location>
</feature>